<reference evidence="18 19" key="1">
    <citation type="submission" date="2018-07" db="EMBL/GenBank/DDBJ databases">
        <title>GABA Modulating Bacteria of the Human Gut Microbiota.</title>
        <authorList>
            <person name="Strandwitz P."/>
            <person name="Kim K.H."/>
            <person name="Terekhova D."/>
            <person name="Liu J.K."/>
            <person name="Sharma A."/>
            <person name="Levering J."/>
            <person name="Mcdonald D."/>
            <person name="Dietrich D."/>
            <person name="Ramadhar T.R."/>
            <person name="Lekbua A."/>
            <person name="Mroue N."/>
            <person name="Liston C."/>
            <person name="Stewart E.J."/>
            <person name="Dubin M.J."/>
            <person name="Zengler K."/>
            <person name="Knight R."/>
            <person name="Gilbert J.A."/>
            <person name="Clardy J."/>
            <person name="Lewis K."/>
        </authorList>
    </citation>
    <scope>NUCLEOTIDE SEQUENCE [LARGE SCALE GENOMIC DNA]</scope>
    <source>
        <strain evidence="18 19">KLE1738</strain>
    </source>
</reference>
<evidence type="ECO:0000256" key="4">
    <source>
        <dbReference type="ARBA" id="ARBA00022490"/>
    </source>
</evidence>
<dbReference type="InterPro" id="IPR036615">
    <property type="entry name" value="Mur_ligase_C_dom_sf"/>
</dbReference>
<dbReference type="Gene3D" id="3.40.50.720">
    <property type="entry name" value="NAD(P)-binding Rossmann-like Domain"/>
    <property type="match status" value="1"/>
</dbReference>
<keyword evidence="11 14" id="KW-0131">Cell cycle</keyword>
<comment type="catalytic activity">
    <reaction evidence="13 14">
        <text>UDP-N-acetyl-alpha-D-muramate + L-alanine + ATP = UDP-N-acetyl-alpha-D-muramoyl-L-alanine + ADP + phosphate + H(+)</text>
        <dbReference type="Rhea" id="RHEA:23372"/>
        <dbReference type="ChEBI" id="CHEBI:15378"/>
        <dbReference type="ChEBI" id="CHEBI:30616"/>
        <dbReference type="ChEBI" id="CHEBI:43474"/>
        <dbReference type="ChEBI" id="CHEBI:57972"/>
        <dbReference type="ChEBI" id="CHEBI:70757"/>
        <dbReference type="ChEBI" id="CHEBI:83898"/>
        <dbReference type="ChEBI" id="CHEBI:456216"/>
        <dbReference type="EC" id="6.3.2.8"/>
    </reaction>
</comment>
<evidence type="ECO:0000256" key="8">
    <source>
        <dbReference type="ARBA" id="ARBA00022840"/>
    </source>
</evidence>
<dbReference type="Gene3D" id="3.90.190.20">
    <property type="entry name" value="Mur ligase, C-terminal domain"/>
    <property type="match status" value="1"/>
</dbReference>
<keyword evidence="7 14" id="KW-0547">Nucleotide-binding</keyword>
<dbReference type="GO" id="GO:0008360">
    <property type="term" value="P:regulation of cell shape"/>
    <property type="evidence" value="ECO:0007669"/>
    <property type="project" value="UniProtKB-KW"/>
</dbReference>
<dbReference type="SUPFAM" id="SSF53244">
    <property type="entry name" value="MurD-like peptide ligases, peptide-binding domain"/>
    <property type="match status" value="1"/>
</dbReference>
<dbReference type="PANTHER" id="PTHR43445:SF3">
    <property type="entry name" value="UDP-N-ACETYLMURAMATE--L-ALANINE LIGASE"/>
    <property type="match status" value="1"/>
</dbReference>
<feature type="domain" description="Mur ligase N-terminal catalytic" evidence="15">
    <location>
        <begin position="16"/>
        <end position="113"/>
    </location>
</feature>
<dbReference type="SUPFAM" id="SSF51984">
    <property type="entry name" value="MurCD N-terminal domain"/>
    <property type="match status" value="1"/>
</dbReference>
<evidence type="ECO:0000259" key="17">
    <source>
        <dbReference type="Pfam" id="PF08245"/>
    </source>
</evidence>
<accession>A0A3E2B5C4</accession>
<evidence type="ECO:0000256" key="7">
    <source>
        <dbReference type="ARBA" id="ARBA00022741"/>
    </source>
</evidence>
<comment type="function">
    <text evidence="14">Cell wall formation.</text>
</comment>
<dbReference type="PANTHER" id="PTHR43445">
    <property type="entry name" value="UDP-N-ACETYLMURAMATE--L-ALANINE LIGASE-RELATED"/>
    <property type="match status" value="1"/>
</dbReference>
<dbReference type="GO" id="GO:0005524">
    <property type="term" value="F:ATP binding"/>
    <property type="evidence" value="ECO:0007669"/>
    <property type="project" value="UniProtKB-UniRule"/>
</dbReference>
<dbReference type="UniPathway" id="UPA00219"/>
<sequence>MAIDRIHDYIVPGKRAHLVGIGGVSMSPLAEVLQGEGLVITGSDVKESLAVEHLRSLGIPVVIGHLPESVEGKDLVIRTAAVHDSNPEIAAAHALGIPVFERAQAWGSIMRRYENALCISGTHGKTTTTSMCTHIAMAARVDPTVMIGGTLPILGTGHRVGKGKTIILESCEYCNSFLSFYPTLAVILNIEADHLDFFKDLEDVEHAFRAFADLVPPGGTVLANGEDANTMKALEGKEGVLTFGLEKGTFHAENLTWDHGFPSFDVVWNGKPAVHVALQVPGEHNVKNAIAAAAAALLLGMPSQAVAQGLRDFRGAGRRFEYKGMVKGAAVYDDYAHHPGELKALLETAASLGYQRVICAFQPHTYTRTKALFSEFAAVLQQADVTFLAEIFAAREKNEVGISSQDLAAAVPGARAAKNFDQLTQWLYDLARPGDLILTVGAGDIYTVGEELVRRGQMEST</sequence>
<dbReference type="EMBL" id="QQRQ01000003">
    <property type="protein sequence ID" value="RFT07225.1"/>
    <property type="molecule type" value="Genomic_DNA"/>
</dbReference>
<keyword evidence="12 14" id="KW-0961">Cell wall biogenesis/degradation</keyword>
<comment type="pathway">
    <text evidence="2 14">Cell wall biogenesis; peptidoglycan biosynthesis.</text>
</comment>
<feature type="binding site" evidence="14">
    <location>
        <begin position="121"/>
        <end position="127"/>
    </location>
    <ligand>
        <name>ATP</name>
        <dbReference type="ChEBI" id="CHEBI:30616"/>
    </ligand>
</feature>
<dbReference type="InterPro" id="IPR000713">
    <property type="entry name" value="Mur_ligase_N"/>
</dbReference>
<dbReference type="InterPro" id="IPR036565">
    <property type="entry name" value="Mur-like_cat_sf"/>
</dbReference>
<evidence type="ECO:0000313" key="19">
    <source>
        <dbReference type="Proteomes" id="UP000260649"/>
    </source>
</evidence>
<name>A0A3E2B5C4_9FIRM</name>
<evidence type="ECO:0000259" key="15">
    <source>
        <dbReference type="Pfam" id="PF01225"/>
    </source>
</evidence>
<dbReference type="Pfam" id="PF08245">
    <property type="entry name" value="Mur_ligase_M"/>
    <property type="match status" value="1"/>
</dbReference>
<dbReference type="GO" id="GO:0005737">
    <property type="term" value="C:cytoplasm"/>
    <property type="evidence" value="ECO:0007669"/>
    <property type="project" value="UniProtKB-SubCell"/>
</dbReference>
<keyword evidence="5 14" id="KW-0436">Ligase</keyword>
<keyword evidence="6 14" id="KW-0132">Cell division</keyword>
<dbReference type="Pfam" id="PF01225">
    <property type="entry name" value="Mur_ligase"/>
    <property type="match status" value="1"/>
</dbReference>
<dbReference type="EC" id="6.3.2.8" evidence="3 14"/>
<evidence type="ECO:0000259" key="16">
    <source>
        <dbReference type="Pfam" id="PF02875"/>
    </source>
</evidence>
<evidence type="ECO:0000256" key="1">
    <source>
        <dbReference type="ARBA" id="ARBA00004496"/>
    </source>
</evidence>
<dbReference type="NCBIfam" id="TIGR01082">
    <property type="entry name" value="murC"/>
    <property type="match status" value="1"/>
</dbReference>
<evidence type="ECO:0000256" key="9">
    <source>
        <dbReference type="ARBA" id="ARBA00022960"/>
    </source>
</evidence>
<dbReference type="RefSeq" id="WP_117141692.1">
    <property type="nucleotide sequence ID" value="NZ_CAKXKJ010000008.1"/>
</dbReference>
<feature type="domain" description="Mur ligase C-terminal" evidence="16">
    <location>
        <begin position="318"/>
        <end position="443"/>
    </location>
</feature>
<dbReference type="AlphaFoldDB" id="A0A3E2B5C4"/>
<keyword evidence="8 14" id="KW-0067">ATP-binding</keyword>
<proteinExistence type="inferred from homology"/>
<evidence type="ECO:0000313" key="18">
    <source>
        <dbReference type="EMBL" id="RFT07225.1"/>
    </source>
</evidence>
<dbReference type="GO" id="GO:0009252">
    <property type="term" value="P:peptidoglycan biosynthetic process"/>
    <property type="evidence" value="ECO:0007669"/>
    <property type="project" value="UniProtKB-UniRule"/>
</dbReference>
<dbReference type="OrthoDB" id="9804126at2"/>
<keyword evidence="10 14" id="KW-0573">Peptidoglycan synthesis</keyword>
<comment type="caution">
    <text evidence="18">The sequence shown here is derived from an EMBL/GenBank/DDBJ whole genome shotgun (WGS) entry which is preliminary data.</text>
</comment>
<evidence type="ECO:0000256" key="14">
    <source>
        <dbReference type="HAMAP-Rule" id="MF_00046"/>
    </source>
</evidence>
<feature type="domain" description="Mur ligase central" evidence="17">
    <location>
        <begin position="119"/>
        <end position="296"/>
    </location>
</feature>
<dbReference type="InterPro" id="IPR004101">
    <property type="entry name" value="Mur_ligase_C"/>
</dbReference>
<dbReference type="Pfam" id="PF02875">
    <property type="entry name" value="Mur_ligase_C"/>
    <property type="match status" value="1"/>
</dbReference>
<dbReference type="GO" id="GO:0051301">
    <property type="term" value="P:cell division"/>
    <property type="evidence" value="ECO:0007669"/>
    <property type="project" value="UniProtKB-KW"/>
</dbReference>
<evidence type="ECO:0000256" key="6">
    <source>
        <dbReference type="ARBA" id="ARBA00022618"/>
    </source>
</evidence>
<comment type="subcellular location">
    <subcellularLocation>
        <location evidence="1 14">Cytoplasm</location>
    </subcellularLocation>
</comment>
<dbReference type="InterPro" id="IPR005758">
    <property type="entry name" value="UDP-N-AcMur_Ala_ligase_MurC"/>
</dbReference>
<evidence type="ECO:0000256" key="5">
    <source>
        <dbReference type="ARBA" id="ARBA00022598"/>
    </source>
</evidence>
<dbReference type="InterPro" id="IPR050061">
    <property type="entry name" value="MurCDEF_pg_biosynth"/>
</dbReference>
<keyword evidence="19" id="KW-1185">Reference proteome</keyword>
<evidence type="ECO:0000256" key="11">
    <source>
        <dbReference type="ARBA" id="ARBA00023306"/>
    </source>
</evidence>
<evidence type="ECO:0000256" key="10">
    <source>
        <dbReference type="ARBA" id="ARBA00022984"/>
    </source>
</evidence>
<protein>
    <recommendedName>
        <fullName evidence="3 14">UDP-N-acetylmuramate--L-alanine ligase</fullName>
        <ecNumber evidence="3 14">6.3.2.8</ecNumber>
    </recommendedName>
    <alternativeName>
        <fullName evidence="14">UDP-N-acetylmuramoyl-L-alanine synthetase</fullName>
    </alternativeName>
</protein>
<evidence type="ECO:0000256" key="12">
    <source>
        <dbReference type="ARBA" id="ARBA00023316"/>
    </source>
</evidence>
<dbReference type="Gene3D" id="3.40.1190.10">
    <property type="entry name" value="Mur-like, catalytic domain"/>
    <property type="match status" value="1"/>
</dbReference>
<organism evidence="18 19">
    <name type="scientific">Evtepia gabavorous</name>
    <dbReference type="NCBI Taxonomy" id="2211183"/>
    <lineage>
        <taxon>Bacteria</taxon>
        <taxon>Bacillati</taxon>
        <taxon>Bacillota</taxon>
        <taxon>Clostridia</taxon>
        <taxon>Eubacteriales</taxon>
        <taxon>Evtepia</taxon>
    </lineage>
</organism>
<dbReference type="InterPro" id="IPR013221">
    <property type="entry name" value="Mur_ligase_cen"/>
</dbReference>
<keyword evidence="4 14" id="KW-0963">Cytoplasm</keyword>
<evidence type="ECO:0000256" key="13">
    <source>
        <dbReference type="ARBA" id="ARBA00047833"/>
    </source>
</evidence>
<dbReference type="GO" id="GO:0071555">
    <property type="term" value="P:cell wall organization"/>
    <property type="evidence" value="ECO:0007669"/>
    <property type="project" value="UniProtKB-KW"/>
</dbReference>
<dbReference type="GeneID" id="97994635"/>
<dbReference type="Proteomes" id="UP000260649">
    <property type="component" value="Unassembled WGS sequence"/>
</dbReference>
<evidence type="ECO:0000256" key="2">
    <source>
        <dbReference type="ARBA" id="ARBA00004752"/>
    </source>
</evidence>
<keyword evidence="9 14" id="KW-0133">Cell shape</keyword>
<dbReference type="GO" id="GO:0008763">
    <property type="term" value="F:UDP-N-acetylmuramate-L-alanine ligase activity"/>
    <property type="evidence" value="ECO:0007669"/>
    <property type="project" value="UniProtKB-UniRule"/>
</dbReference>
<gene>
    <name evidence="14 18" type="primary">murC</name>
    <name evidence="18" type="ORF">DV520_02625</name>
</gene>
<dbReference type="SUPFAM" id="SSF53623">
    <property type="entry name" value="MurD-like peptide ligases, catalytic domain"/>
    <property type="match status" value="1"/>
</dbReference>
<dbReference type="HAMAP" id="MF_00046">
    <property type="entry name" value="MurC"/>
    <property type="match status" value="1"/>
</dbReference>
<evidence type="ECO:0000256" key="3">
    <source>
        <dbReference type="ARBA" id="ARBA00012211"/>
    </source>
</evidence>
<comment type="similarity">
    <text evidence="14">Belongs to the MurCDEF family.</text>
</comment>